<evidence type="ECO:0000256" key="5">
    <source>
        <dbReference type="ARBA" id="ARBA00023242"/>
    </source>
</evidence>
<keyword evidence="1" id="KW-0479">Metal-binding</keyword>
<evidence type="ECO:0000313" key="11">
    <source>
        <dbReference type="Proteomes" id="UP000014071"/>
    </source>
</evidence>
<dbReference type="PANTHER" id="PTHR47660:SF7">
    <property type="entry name" value="TRANSCRIPTION FACTOR WITH C2H2 AND ZN(2)-CYS(6) DNA BINDING DOMAIN (EUROFUNG)"/>
    <property type="match status" value="1"/>
</dbReference>
<dbReference type="HOGENOM" id="CLU_006593_0_0_1"/>
<feature type="domain" description="C2H2-type" evidence="9">
    <location>
        <begin position="14"/>
        <end position="42"/>
    </location>
</feature>
<dbReference type="PROSITE" id="PS00463">
    <property type="entry name" value="ZN2_CY6_FUNGAL_1"/>
    <property type="match status" value="1"/>
</dbReference>
<dbReference type="InterPro" id="IPR036864">
    <property type="entry name" value="Zn2-C6_fun-type_DNA-bd_sf"/>
</dbReference>
<dbReference type="PROSITE" id="PS50048">
    <property type="entry name" value="ZN2_CY6_FUNGAL_2"/>
    <property type="match status" value="1"/>
</dbReference>
<evidence type="ECO:0000256" key="7">
    <source>
        <dbReference type="SAM" id="MobiDB-lite"/>
    </source>
</evidence>
<evidence type="ECO:0000256" key="4">
    <source>
        <dbReference type="ARBA" id="ARBA00023163"/>
    </source>
</evidence>
<protein>
    <recommendedName>
        <fullName evidence="12">Zn(2)-C6 fungal-type domain-containing protein</fullName>
    </recommendedName>
</protein>
<keyword evidence="11" id="KW-1185">Reference proteome</keyword>
<dbReference type="PROSITE" id="PS00028">
    <property type="entry name" value="ZINC_FINGER_C2H2_1"/>
    <property type="match status" value="1"/>
</dbReference>
<feature type="region of interest" description="Disordered" evidence="7">
    <location>
        <begin position="145"/>
        <end position="165"/>
    </location>
</feature>
<dbReference type="Pfam" id="PF00172">
    <property type="entry name" value="Zn_clus"/>
    <property type="match status" value="1"/>
</dbReference>
<dbReference type="Proteomes" id="UP000014071">
    <property type="component" value="Unassembled WGS sequence"/>
</dbReference>
<evidence type="ECO:0000256" key="6">
    <source>
        <dbReference type="PROSITE-ProRule" id="PRU00042"/>
    </source>
</evidence>
<dbReference type="PROSITE" id="PS50157">
    <property type="entry name" value="ZINC_FINGER_C2H2_2"/>
    <property type="match status" value="1"/>
</dbReference>
<dbReference type="EMBL" id="DF238790">
    <property type="protein sequence ID" value="GAC95153.1"/>
    <property type="molecule type" value="Genomic_DNA"/>
</dbReference>
<dbReference type="GO" id="GO:0000981">
    <property type="term" value="F:DNA-binding transcription factor activity, RNA polymerase II-specific"/>
    <property type="evidence" value="ECO:0007669"/>
    <property type="project" value="InterPro"/>
</dbReference>
<dbReference type="CDD" id="cd12148">
    <property type="entry name" value="fungal_TF_MHR"/>
    <property type="match status" value="1"/>
</dbReference>
<evidence type="ECO:0008006" key="12">
    <source>
        <dbReference type="Google" id="ProtNLM"/>
    </source>
</evidence>
<dbReference type="GeneID" id="24108019"/>
<dbReference type="GO" id="GO:0006351">
    <property type="term" value="P:DNA-templated transcription"/>
    <property type="evidence" value="ECO:0007669"/>
    <property type="project" value="InterPro"/>
</dbReference>
<gene>
    <name evidence="10" type="ORF">PHSY_002728</name>
</gene>
<dbReference type="InterPro" id="IPR001138">
    <property type="entry name" value="Zn2Cys6_DnaBD"/>
</dbReference>
<dbReference type="CDD" id="cd00067">
    <property type="entry name" value="GAL4"/>
    <property type="match status" value="1"/>
</dbReference>
<dbReference type="GO" id="GO:0003677">
    <property type="term" value="F:DNA binding"/>
    <property type="evidence" value="ECO:0007669"/>
    <property type="project" value="InterPro"/>
</dbReference>
<keyword evidence="5" id="KW-0539">Nucleus</keyword>
<accession>R9P1I1</accession>
<organism evidence="10 11">
    <name type="scientific">Pseudozyma hubeiensis (strain SY62)</name>
    <name type="common">Yeast</name>
    <dbReference type="NCBI Taxonomy" id="1305764"/>
    <lineage>
        <taxon>Eukaryota</taxon>
        <taxon>Fungi</taxon>
        <taxon>Dikarya</taxon>
        <taxon>Basidiomycota</taxon>
        <taxon>Ustilaginomycotina</taxon>
        <taxon>Ustilaginomycetes</taxon>
        <taxon>Ustilaginales</taxon>
        <taxon>Ustilaginaceae</taxon>
        <taxon>Pseudozyma</taxon>
    </lineage>
</organism>
<reference evidence="11" key="1">
    <citation type="journal article" date="2013" name="Genome Announc.">
        <title>Draft genome sequence of the basidiomycetous yeast-like fungus Pseudozyma hubeiensis SY62, which produces an abundant amount of the biosurfactant mannosylerythritol lipids.</title>
        <authorList>
            <person name="Konishi M."/>
            <person name="Hatada Y."/>
            <person name="Horiuchi J."/>
        </authorList>
    </citation>
    <scope>NUCLEOTIDE SEQUENCE [LARGE SCALE GENOMIC DNA]</scope>
    <source>
        <strain evidence="11">SY62</strain>
    </source>
</reference>
<dbReference type="GO" id="GO:0008270">
    <property type="term" value="F:zinc ion binding"/>
    <property type="evidence" value="ECO:0007669"/>
    <property type="project" value="UniProtKB-KW"/>
</dbReference>
<sequence>MRRHRKMHLAGRQFRCVECNATFARQDVYHRHVQQIHGTARTSLVSRTNHTHGDQEAAKIREQVSPLLSKHGRRHRKRSRMACDLCWKKKERCDVGDPMSDQQCSNCARQDTECRYSRQSNKIKIPVLAHGGNKPMDDLVEHARNDSMQSQESNVLPQSTSSSPYTPVDGLSVDDDSVQMPALVMQNRQDASADALQAGPPDSSVPAYELGLFSLANAVQTDPSLHDESTRTEHSWNPQLFSSIPHISTDIVQSWDWLMDEFIPSSPLLEPHRSTPWSWRRPDLDQYPLRHRHTGVSASNVPSLALPDVEDVLQQPQQSASLDAPHLEGLADICAGLGQENASLAQDHLIEPTDPNCTVTAQAPTSSSMHDSHRTCIYDLVHACFQTKQSLSPEALMFKQSSILEARLGLKFANISDDSMDPQHLLRHYVHLYFRNFHPLWPILPVSLFDLHRCPPHLYLTLAIIGSQFGTQSDAEFGQMAHQVFRTVLIGRELDMHEVVESGEMLCLTMLLNMATALYFGQRRSFYFAQQLRTLLLIHAHRICLFDEARHEMFLPPKHNLSTFTTIDDASNCYPEVAQAEVRRRIAYGLVRLDAYIALLMGQRPQIDVDDLRISMLGDPIWWQGALASTSSSDASAHLDGDDVTRSSVLGGSTVGSSASKSTRDPSFALEATVGEHKPVFCTVIRRFYAGMMDGLALHRVVDQELILFGLVPKVLLLGRQRYSLCPTIGSITEFDQKRRQDPDFLREPARRSAAYDDEHDPYAINASSHPPSDQLDYPMIREWGYTLATLARWRQGFTSTQANAHVLSAQDRQNLFHCHILYSCLTLHLFADMEELRGLSVLRRRDPHHPLYLRALRWSRSGDAQTALRRVYNTLELVVDELVKRDGAEFTFLSYVVIYHASILLWVSMQLIEAQQCYGKVSAILAKVSDAASHSPDSIATAAGRDVKTMVATTMLRIGDLYLKFNCRWPLVNNFRELIRDLAQRSLL</sequence>
<feature type="compositionally biased region" description="Polar residues" evidence="7">
    <location>
        <begin position="146"/>
        <end position="165"/>
    </location>
</feature>
<proteinExistence type="predicted"/>
<dbReference type="SUPFAM" id="SSF57701">
    <property type="entry name" value="Zn2/Cys6 DNA-binding domain"/>
    <property type="match status" value="1"/>
</dbReference>
<dbReference type="AlphaFoldDB" id="R9P1I1"/>
<evidence type="ECO:0000259" key="9">
    <source>
        <dbReference type="PROSITE" id="PS50157"/>
    </source>
</evidence>
<dbReference type="OrthoDB" id="1405595at2759"/>
<dbReference type="InterPro" id="IPR013087">
    <property type="entry name" value="Znf_C2H2_type"/>
</dbReference>
<keyword evidence="4" id="KW-0804">Transcription</keyword>
<evidence type="ECO:0000256" key="1">
    <source>
        <dbReference type="ARBA" id="ARBA00022723"/>
    </source>
</evidence>
<keyword evidence="6" id="KW-0863">Zinc-finger</keyword>
<dbReference type="RefSeq" id="XP_012188740.1">
    <property type="nucleotide sequence ID" value="XM_012333350.1"/>
</dbReference>
<evidence type="ECO:0000256" key="3">
    <source>
        <dbReference type="ARBA" id="ARBA00023015"/>
    </source>
</evidence>
<evidence type="ECO:0000256" key="2">
    <source>
        <dbReference type="ARBA" id="ARBA00022833"/>
    </source>
</evidence>
<dbReference type="PANTHER" id="PTHR47660">
    <property type="entry name" value="TRANSCRIPTION FACTOR WITH C2H2 AND ZN(2)-CYS(6) DNA BINDING DOMAIN (EUROFUNG)-RELATED-RELATED"/>
    <property type="match status" value="1"/>
</dbReference>
<evidence type="ECO:0000313" key="10">
    <source>
        <dbReference type="EMBL" id="GAC95153.1"/>
    </source>
</evidence>
<dbReference type="SMART" id="SM00066">
    <property type="entry name" value="GAL4"/>
    <property type="match status" value="1"/>
</dbReference>
<keyword evidence="3" id="KW-0805">Transcription regulation</keyword>
<feature type="domain" description="Zn(2)-C6 fungal-type" evidence="8">
    <location>
        <begin position="82"/>
        <end position="116"/>
    </location>
</feature>
<keyword evidence="2" id="KW-0862">Zinc</keyword>
<dbReference type="Pfam" id="PF04082">
    <property type="entry name" value="Fungal_trans"/>
    <property type="match status" value="1"/>
</dbReference>
<evidence type="ECO:0000259" key="8">
    <source>
        <dbReference type="PROSITE" id="PS50048"/>
    </source>
</evidence>
<dbReference type="InterPro" id="IPR007219">
    <property type="entry name" value="XnlR_reg_dom"/>
</dbReference>
<dbReference type="Gene3D" id="4.10.240.10">
    <property type="entry name" value="Zn(2)-C6 fungal-type DNA-binding domain"/>
    <property type="match status" value="1"/>
</dbReference>
<dbReference type="STRING" id="1305764.R9P1I1"/>
<dbReference type="eggNOG" id="ENOG502S95D">
    <property type="taxonomic scope" value="Eukaryota"/>
</dbReference>
<name>R9P1I1_PSEHS</name>